<dbReference type="InterPro" id="IPR019139">
    <property type="entry name" value="LRRFIP1/2"/>
</dbReference>
<dbReference type="PANTHER" id="PTHR19212:SF0">
    <property type="entry name" value="LD07988P"/>
    <property type="match status" value="1"/>
</dbReference>
<feature type="region of interest" description="Disordered" evidence="4">
    <location>
        <begin position="1"/>
        <end position="46"/>
    </location>
</feature>
<evidence type="ECO:0000256" key="3">
    <source>
        <dbReference type="SAM" id="Coils"/>
    </source>
</evidence>
<reference evidence="5" key="2">
    <citation type="submission" date="2020-09" db="EMBL/GenBank/DDBJ databases">
        <authorList>
            <person name="Kikuchi T."/>
        </authorList>
    </citation>
    <scope>NUCLEOTIDE SEQUENCE</scope>
    <source>
        <strain evidence="5">Ka4C1</strain>
    </source>
</reference>
<feature type="coiled-coil region" evidence="3">
    <location>
        <begin position="73"/>
        <end position="185"/>
    </location>
</feature>
<dbReference type="Pfam" id="PF09738">
    <property type="entry name" value="LRRFIP"/>
    <property type="match status" value="1"/>
</dbReference>
<sequence length="377" mass="44204">MSSYTSSSSGYRRRPVVGYDPEERALDRITRDAEDRMSKKREARDEARQYRLEQLEKQIRATDEANYLAVNGNAKATKTRSQLIKEKDECEKEVLKDKVSELENKFERAMILYSQVDNEKSTLLYEIDLLKDDLEEKDELVFQAKREAKNLGTEVKLLQKTIEGLQLTQQQLKTEIEKRDELIRENGLCLVDQLEEEDLVSCSTASTEFQPRPNSMLLSLNTISQIEKAIPGQQNLDEKLKKMVDMNKKLRQQVEETEQILYARRTRQSDHQNNIVNGASMVEMEREAAKTSELRLRIQEMEREQATRQGNYSRVESQMNRYKSQAEQSEKECTELKSQNRQLKKELREKENSLEEAKETNAHLQARLEKLRTMRRV</sequence>
<reference evidence="8" key="1">
    <citation type="submission" date="2016-11" db="UniProtKB">
        <authorList>
            <consortium name="WormBaseParasite"/>
        </authorList>
    </citation>
    <scope>IDENTIFICATION</scope>
</reference>
<dbReference type="EMBL" id="CAJFDI010000003">
    <property type="protein sequence ID" value="CAD5220063.1"/>
    <property type="molecule type" value="Genomic_DNA"/>
</dbReference>
<dbReference type="eggNOG" id="KOG2010">
    <property type="taxonomic scope" value="Eukaryota"/>
</dbReference>
<evidence type="ECO:0000313" key="7">
    <source>
        <dbReference type="Proteomes" id="UP000659654"/>
    </source>
</evidence>
<feature type="coiled-coil region" evidence="3">
    <location>
        <begin position="233"/>
        <end position="260"/>
    </location>
</feature>
<protein>
    <submittedName>
        <fullName evidence="5">(pine wood nematode) hypothetical protein</fullName>
    </submittedName>
</protein>
<gene>
    <name evidence="5" type="ORF">BXYJ_LOCUS5991</name>
</gene>
<evidence type="ECO:0000313" key="5">
    <source>
        <dbReference type="EMBL" id="CAD5220063.1"/>
    </source>
</evidence>
<dbReference type="Proteomes" id="UP000582659">
    <property type="component" value="Unassembled WGS sequence"/>
</dbReference>
<dbReference type="EMBL" id="CAJFCV020000003">
    <property type="protein sequence ID" value="CAG9105836.1"/>
    <property type="molecule type" value="Genomic_DNA"/>
</dbReference>
<evidence type="ECO:0000256" key="4">
    <source>
        <dbReference type="SAM" id="MobiDB-lite"/>
    </source>
</evidence>
<feature type="compositionally biased region" description="Basic and acidic residues" evidence="4">
    <location>
        <begin position="21"/>
        <end position="46"/>
    </location>
</feature>
<proteinExistence type="inferred from homology"/>
<dbReference type="GO" id="GO:0006355">
    <property type="term" value="P:regulation of DNA-templated transcription"/>
    <property type="evidence" value="ECO:0007669"/>
    <property type="project" value="InterPro"/>
</dbReference>
<dbReference type="Proteomes" id="UP000095284">
    <property type="component" value="Unplaced"/>
</dbReference>
<evidence type="ECO:0000313" key="6">
    <source>
        <dbReference type="Proteomes" id="UP000095284"/>
    </source>
</evidence>
<dbReference type="OrthoDB" id="10028421at2759"/>
<accession>A0A1I7SS06</accession>
<comment type="similarity">
    <text evidence="1">Belongs to the LRRFIP family.</text>
</comment>
<dbReference type="WBParaSite" id="BXY_1582300.1">
    <property type="protein sequence ID" value="BXY_1582300.1"/>
    <property type="gene ID" value="BXY_1582300"/>
</dbReference>
<dbReference type="Gene3D" id="1.20.5.4090">
    <property type="match status" value="1"/>
</dbReference>
<evidence type="ECO:0000256" key="1">
    <source>
        <dbReference type="ARBA" id="ARBA00008275"/>
    </source>
</evidence>
<keyword evidence="7" id="KW-1185">Reference proteome</keyword>
<keyword evidence="2 3" id="KW-0175">Coiled coil</keyword>
<feature type="compositionally biased region" description="Basic and acidic residues" evidence="4">
    <location>
        <begin position="343"/>
        <end position="377"/>
    </location>
</feature>
<dbReference type="SMR" id="A0A1I7SS06"/>
<dbReference type="AlphaFoldDB" id="A0A1I7SS06"/>
<evidence type="ECO:0000313" key="8">
    <source>
        <dbReference type="WBParaSite" id="BXY_1582300.1"/>
    </source>
</evidence>
<name>A0A1I7SS06_BURXY</name>
<feature type="compositionally biased region" description="Polar residues" evidence="4">
    <location>
        <begin position="307"/>
        <end position="327"/>
    </location>
</feature>
<dbReference type="Proteomes" id="UP000659654">
    <property type="component" value="Unassembled WGS sequence"/>
</dbReference>
<dbReference type="PANTHER" id="PTHR19212">
    <property type="entry name" value="LEUCINE RICH REPEAT IN FLII INTERACTING PROTEIN"/>
    <property type="match status" value="1"/>
</dbReference>
<organism evidence="6 8">
    <name type="scientific">Bursaphelenchus xylophilus</name>
    <name type="common">Pinewood nematode worm</name>
    <name type="synonym">Aphelenchoides xylophilus</name>
    <dbReference type="NCBI Taxonomy" id="6326"/>
    <lineage>
        <taxon>Eukaryota</taxon>
        <taxon>Metazoa</taxon>
        <taxon>Ecdysozoa</taxon>
        <taxon>Nematoda</taxon>
        <taxon>Chromadorea</taxon>
        <taxon>Rhabditida</taxon>
        <taxon>Tylenchina</taxon>
        <taxon>Tylenchomorpha</taxon>
        <taxon>Aphelenchoidea</taxon>
        <taxon>Aphelenchoididae</taxon>
        <taxon>Bursaphelenchus</taxon>
    </lineage>
</organism>
<feature type="region of interest" description="Disordered" evidence="4">
    <location>
        <begin position="305"/>
        <end position="377"/>
    </location>
</feature>
<evidence type="ECO:0000256" key="2">
    <source>
        <dbReference type="ARBA" id="ARBA00023054"/>
    </source>
</evidence>